<proteinExistence type="inferred from homology"/>
<evidence type="ECO:0000256" key="2">
    <source>
        <dbReference type="SAM" id="MobiDB-lite"/>
    </source>
</evidence>
<evidence type="ECO:0000313" key="4">
    <source>
        <dbReference type="Proteomes" id="UP000239563"/>
    </source>
</evidence>
<dbReference type="GO" id="GO:0005634">
    <property type="term" value="C:nucleus"/>
    <property type="evidence" value="ECO:0007669"/>
    <property type="project" value="TreeGrafter"/>
</dbReference>
<dbReference type="AlphaFoldDB" id="A0A2N8U8K8"/>
<dbReference type="Pfam" id="PF06487">
    <property type="entry name" value="SAP18"/>
    <property type="match status" value="1"/>
</dbReference>
<dbReference type="InterPro" id="IPR010516">
    <property type="entry name" value="SAP18"/>
</dbReference>
<feature type="region of interest" description="Disordered" evidence="2">
    <location>
        <begin position="175"/>
        <end position="204"/>
    </location>
</feature>
<reference evidence="3 4" key="1">
    <citation type="submission" date="2017-02" db="EMBL/GenBank/DDBJ databases">
        <authorList>
            <person name="Peterson S.W."/>
        </authorList>
    </citation>
    <scope>NUCLEOTIDE SEQUENCE [LARGE SCALE GENOMIC DNA]</scope>
    <source>
        <strain evidence="3 4">SRS1_H2-8</strain>
    </source>
</reference>
<accession>A0A2N8U8K8</accession>
<name>A0A2N8U8K8_9BASI</name>
<dbReference type="PANTHER" id="PTHR13082:SF0">
    <property type="entry name" value="HISTONE DEACETYLASE COMPLEX SUBUNIT SAP18"/>
    <property type="match status" value="1"/>
</dbReference>
<dbReference type="Gene3D" id="3.10.20.550">
    <property type="entry name" value="ASAP complex, SAP18 subunit"/>
    <property type="match status" value="1"/>
</dbReference>
<comment type="similarity">
    <text evidence="1">Belongs to the SAP18 family.</text>
</comment>
<evidence type="ECO:0000313" key="3">
    <source>
        <dbReference type="EMBL" id="SJX61406.1"/>
    </source>
</evidence>
<evidence type="ECO:0000256" key="1">
    <source>
        <dbReference type="ARBA" id="ARBA00009143"/>
    </source>
</evidence>
<protein>
    <submittedName>
        <fullName evidence="3">Uncharacterized protein</fullName>
    </submittedName>
</protein>
<dbReference type="EMBL" id="LT795055">
    <property type="protein sequence ID" value="SJX61406.1"/>
    <property type="molecule type" value="Genomic_DNA"/>
</dbReference>
<dbReference type="PANTHER" id="PTHR13082">
    <property type="entry name" value="SAP18"/>
    <property type="match status" value="1"/>
</dbReference>
<gene>
    <name evidence="3" type="ORF">SRS1_10456</name>
</gene>
<dbReference type="Proteomes" id="UP000239563">
    <property type="component" value="Chromosome II"/>
</dbReference>
<dbReference type="InterPro" id="IPR042534">
    <property type="entry name" value="SAP18_sf"/>
</dbReference>
<organism evidence="3 4">
    <name type="scientific">Sporisorium reilianum f. sp. reilianum</name>
    <dbReference type="NCBI Taxonomy" id="72559"/>
    <lineage>
        <taxon>Eukaryota</taxon>
        <taxon>Fungi</taxon>
        <taxon>Dikarya</taxon>
        <taxon>Basidiomycota</taxon>
        <taxon>Ustilaginomycotina</taxon>
        <taxon>Ustilaginomycetes</taxon>
        <taxon>Ustilaginales</taxon>
        <taxon>Ustilaginaceae</taxon>
        <taxon>Sporisorium</taxon>
    </lineage>
</organism>
<sequence length="204" mass="22753">MAEPPPSPGDDATPFLLKVYVKPAPFRPLDHFRPDAQPARDEFKIYVWKTNTLREVAQLLYDADPTISSPLALHAFRHIYWNDRLREYDAKPVGVGVTRVPLSSVSALLSDLDTADQDMQVDGADQQRDQRPNDESTSKLLGWDLLKDEIDESAASITLADVNLSDGDMLDCVIKPDPSLATAPKQARPTGRDRPSDRFGLSRR</sequence>